<evidence type="ECO:0000256" key="2">
    <source>
        <dbReference type="SAM" id="MobiDB-lite"/>
    </source>
</evidence>
<dbReference type="PANTHER" id="PTHR18947">
    <property type="entry name" value="HOOK PROTEINS"/>
    <property type="match status" value="1"/>
</dbReference>
<evidence type="ECO:0000313" key="5">
    <source>
        <dbReference type="Proteomes" id="UP000663852"/>
    </source>
</evidence>
<gene>
    <name evidence="4" type="ORF">EDS130_LOCUS32963</name>
</gene>
<dbReference type="GO" id="GO:0030705">
    <property type="term" value="P:cytoskeleton-dependent intracellular transport"/>
    <property type="evidence" value="ECO:0007669"/>
    <property type="project" value="TreeGrafter"/>
</dbReference>
<dbReference type="GO" id="GO:0031122">
    <property type="term" value="P:cytoplasmic microtubule organization"/>
    <property type="evidence" value="ECO:0007669"/>
    <property type="project" value="TreeGrafter"/>
</dbReference>
<dbReference type="GO" id="GO:0051959">
    <property type="term" value="F:dynein light intermediate chain binding"/>
    <property type="evidence" value="ECO:0007669"/>
    <property type="project" value="TreeGrafter"/>
</dbReference>
<name>A0A815H019_ADIRI</name>
<dbReference type="Gene3D" id="1.20.5.340">
    <property type="match status" value="1"/>
</dbReference>
<evidence type="ECO:0000259" key="3">
    <source>
        <dbReference type="PROSITE" id="PS50017"/>
    </source>
</evidence>
<dbReference type="EMBL" id="CAJNOJ010000258">
    <property type="protein sequence ID" value="CAF1345223.1"/>
    <property type="molecule type" value="Genomic_DNA"/>
</dbReference>
<dbReference type="Gene3D" id="1.10.287.1490">
    <property type="match status" value="1"/>
</dbReference>
<sequence>MPVRTSSAGKKALSRRKDSAISKKKSKKLSAEEQIIDPQQEQIDRLLREQEQLHSKLNTICSRIVENINIEDYSNDIDLSKQQPCDISVENLLSMIDEICYFRGAFLNLVQETEDEQSRSIYDRVTQLSVEEPKLVRNYLTVDQRLTFVTRERDLWKENAQFLQMMYATIVDQLEMGIFQKLNPNVTEILRAHRLTLEDACRIFLSPSARPLNERRIKRITHEPEPPSIVVDATELVVPVNSNENVGQTGSPSGKVRRRVSFADKVDIIIDESNINHEDQLNDQTRLPLASETLIEKMDSNLRMLIIKELSKDSQISKPLSKMSSIYRTKGESYQQQSQSPKWIEFAQLIGIRESEIEHWASQNLQYPAGRVISTWCNCTSPPPTVAELYLIVSSTKLNRLDLAHSIETIAQYHQKYNSELRALKHKIELSDRSKYDYEQRYQSITRQCEELIETNNQLQRTIKDAELRIQQLEGTKTQLEQKLDDAESLIDSLHRKVNELQRFDSIARTQQDCELLLASTREKHEQEMLNLNEKLQITQMNLQEKTMEVDELRAQLETACKNNEKAIFERMESISHLNQQLHECQRQYTELLTSKSMETFNQTENKRQLTRLTEEKDKLELTCQEFQSEIRTLRERLGVTEHEVNNDLFGISNISVNELSSINRQVVPHNSTSVENPNDSLTNENQHLKERIDEFASNEKHLIEINEDLQRQIQELQRQSSSSSEEVVVSSTVHMEQIHSFRKEIEKLNKEYANLQEKYEYEKQEMQTIIEQLREDIVDLDKTKQLYIDVCQEKNSIEDNLRAKYEYEIKLKLEDLRRTFERDYSDKITQVKTHDQQALKVKYDQDLEQQAKEIERMKINHEKTLNELNIELDRLRANDDAKSRLCYVEKEFEQLKHDYSDLHSKQKELLNNCKGLEDENQNLLQTIEQLDQEKLQLKESYDKMERKLTNELRESQQADQKQNLDDLQTRIRNYENAVSQYEEYRLKLETNLQKITQQRDTNKMDLRLTKEMLNSKENELNQLKIRFDETEQALQRYKERLANNDTISNDLKKQMEQYEQQILELNQARIKDLKDKEVECREKLLSIQTEKNQFEQRLQEANRALNLADSHLKQEIEKIKASLEQEYSRRYERDQKQHQQELNQLQQQLTNELEKHTMVTPVMQANTSAQDIEEVKKMYRTEIDRLYRENIELNQNQAKLIDSHQKQMQIMKKDLDDGYNNVINEFQHEQTRLQTRCEQLKQQLQDVEQINEQLKKTHLDDITKTKEKYTVEQDHKNRQENLQNRLDHLVKLLEQSNETLAQERALHAKQENEYQETISSLQKKIADMIKQHTKAMDEIKRELHQERLSTQERLTTRVISVPEYVQTDLSFNDIRSDYMATVEKLRVGIAHYMDNLDVSVRKQIQNELVRSRNSMIKEIRRELFEKITFAMRSQGVPDTTIDMHVFELDRLLSQMAQDCLNSLSSSPSTISSMYSISSSTSSLSSSAQRQLPRSIVYDSGSSSLSKSKLSENHHTPLRKSIECLYVTPTTPKQTAPLAPHCQHSFDDDHRSKSSSTMALASHNTSTPTVLLTRTHKSPYGNKNSKMKLYRSEDDIMAAVQRQEEHRRAEVEDVDDEDGDTITLCENEDQQQQQQQPPPPQQTNVRALARQFEQKTNSLPGHNRSKARNLDHSLTTYYATTRTVINEQHEENEEETLTWPQHPQQPPSQSGGIKKFVRNGLRLFSTQQQSHTQNKKK</sequence>
<reference evidence="4" key="1">
    <citation type="submission" date="2021-02" db="EMBL/GenBank/DDBJ databases">
        <authorList>
            <person name="Nowell W R."/>
        </authorList>
    </citation>
    <scope>NUCLEOTIDE SEQUENCE</scope>
</reference>
<organism evidence="4 5">
    <name type="scientific">Adineta ricciae</name>
    <name type="common">Rotifer</name>
    <dbReference type="NCBI Taxonomy" id="249248"/>
    <lineage>
        <taxon>Eukaryota</taxon>
        <taxon>Metazoa</taxon>
        <taxon>Spiralia</taxon>
        <taxon>Gnathifera</taxon>
        <taxon>Rotifera</taxon>
        <taxon>Eurotatoria</taxon>
        <taxon>Bdelloidea</taxon>
        <taxon>Adinetida</taxon>
        <taxon>Adinetidae</taxon>
        <taxon>Adineta</taxon>
    </lineage>
</organism>
<feature type="region of interest" description="Disordered" evidence="2">
    <location>
        <begin position="1"/>
        <end position="32"/>
    </location>
</feature>
<protein>
    <recommendedName>
        <fullName evidence="3">Death domain-containing protein</fullName>
    </recommendedName>
</protein>
<feature type="region of interest" description="Disordered" evidence="2">
    <location>
        <begin position="1535"/>
        <end position="1591"/>
    </location>
</feature>
<feature type="compositionally biased region" description="Polar residues" evidence="2">
    <location>
        <begin position="1554"/>
        <end position="1572"/>
    </location>
</feature>
<dbReference type="GO" id="GO:0005815">
    <property type="term" value="C:microtubule organizing center"/>
    <property type="evidence" value="ECO:0007669"/>
    <property type="project" value="TreeGrafter"/>
</dbReference>
<feature type="region of interest" description="Disordered" evidence="2">
    <location>
        <begin position="1689"/>
        <end position="1737"/>
    </location>
</feature>
<dbReference type="PANTHER" id="PTHR18947:SF28">
    <property type="entry name" value="GIRDIN, ISOFORM A"/>
    <property type="match status" value="1"/>
</dbReference>
<proteinExistence type="predicted"/>
<dbReference type="GO" id="GO:0008017">
    <property type="term" value="F:microtubule binding"/>
    <property type="evidence" value="ECO:0007669"/>
    <property type="project" value="TreeGrafter"/>
</dbReference>
<feature type="coiled-coil region" evidence="1">
    <location>
        <begin position="1224"/>
        <end position="1350"/>
    </location>
</feature>
<dbReference type="OrthoDB" id="10064205at2759"/>
<dbReference type="InterPro" id="IPR000488">
    <property type="entry name" value="Death_dom"/>
</dbReference>
<keyword evidence="1" id="KW-0175">Coiled coil</keyword>
<dbReference type="GO" id="GO:0005737">
    <property type="term" value="C:cytoplasm"/>
    <property type="evidence" value="ECO:0007669"/>
    <property type="project" value="TreeGrafter"/>
</dbReference>
<feature type="coiled-coil region" evidence="1">
    <location>
        <begin position="442"/>
        <end position="570"/>
    </location>
</feature>
<feature type="domain" description="Death" evidence="3">
    <location>
        <begin position="342"/>
        <end position="411"/>
    </location>
</feature>
<feature type="coiled-coil region" evidence="1">
    <location>
        <begin position="841"/>
        <end position="1197"/>
    </location>
</feature>
<dbReference type="GO" id="GO:0007165">
    <property type="term" value="P:signal transduction"/>
    <property type="evidence" value="ECO:0007669"/>
    <property type="project" value="InterPro"/>
</dbReference>
<feature type="coiled-coil region" evidence="1">
    <location>
        <begin position="679"/>
        <end position="784"/>
    </location>
</feature>
<comment type="caution">
    <text evidence="4">The sequence shown here is derived from an EMBL/GenBank/DDBJ whole genome shotgun (WGS) entry which is preliminary data.</text>
</comment>
<evidence type="ECO:0000313" key="4">
    <source>
        <dbReference type="EMBL" id="CAF1345223.1"/>
    </source>
</evidence>
<feature type="compositionally biased region" description="Polar residues" evidence="2">
    <location>
        <begin position="1724"/>
        <end position="1737"/>
    </location>
</feature>
<feature type="coiled-coil region" evidence="1">
    <location>
        <begin position="603"/>
        <end position="644"/>
    </location>
</feature>
<evidence type="ECO:0000256" key="1">
    <source>
        <dbReference type="SAM" id="Coils"/>
    </source>
</evidence>
<accession>A0A815H019</accession>
<dbReference type="Proteomes" id="UP000663852">
    <property type="component" value="Unassembled WGS sequence"/>
</dbReference>
<dbReference type="SUPFAM" id="SSF57997">
    <property type="entry name" value="Tropomyosin"/>
    <property type="match status" value="1"/>
</dbReference>
<dbReference type="PROSITE" id="PS50017">
    <property type="entry name" value="DEATH_DOMAIN"/>
    <property type="match status" value="1"/>
</dbReference>